<feature type="region of interest" description="Disordered" evidence="1">
    <location>
        <begin position="440"/>
        <end position="472"/>
    </location>
</feature>
<proteinExistence type="predicted"/>
<name>A0A7R9GGZ7_9CRUS</name>
<dbReference type="AlphaFoldDB" id="A0A7R9GGZ7"/>
<feature type="compositionally biased region" description="Polar residues" evidence="1">
    <location>
        <begin position="440"/>
        <end position="454"/>
    </location>
</feature>
<evidence type="ECO:0000313" key="3">
    <source>
        <dbReference type="Proteomes" id="UP000678499"/>
    </source>
</evidence>
<evidence type="ECO:0000256" key="1">
    <source>
        <dbReference type="SAM" id="MobiDB-lite"/>
    </source>
</evidence>
<organism evidence="2">
    <name type="scientific">Notodromas monacha</name>
    <dbReference type="NCBI Taxonomy" id="399045"/>
    <lineage>
        <taxon>Eukaryota</taxon>
        <taxon>Metazoa</taxon>
        <taxon>Ecdysozoa</taxon>
        <taxon>Arthropoda</taxon>
        <taxon>Crustacea</taxon>
        <taxon>Oligostraca</taxon>
        <taxon>Ostracoda</taxon>
        <taxon>Podocopa</taxon>
        <taxon>Podocopida</taxon>
        <taxon>Cypridocopina</taxon>
        <taxon>Cypridoidea</taxon>
        <taxon>Cyprididae</taxon>
        <taxon>Notodromas</taxon>
    </lineage>
</organism>
<gene>
    <name evidence="2" type="ORF">NMOB1V02_LOCUS9714</name>
</gene>
<reference evidence="2" key="1">
    <citation type="submission" date="2020-11" db="EMBL/GenBank/DDBJ databases">
        <authorList>
            <person name="Tran Van P."/>
        </authorList>
    </citation>
    <scope>NUCLEOTIDE SEQUENCE</scope>
</reference>
<evidence type="ECO:0000313" key="2">
    <source>
        <dbReference type="EMBL" id="CAD7282082.1"/>
    </source>
</evidence>
<dbReference type="EMBL" id="CAJPEX010003447">
    <property type="protein sequence ID" value="CAG0922234.1"/>
    <property type="molecule type" value="Genomic_DNA"/>
</dbReference>
<protein>
    <submittedName>
        <fullName evidence="2">Uncharacterized protein</fullName>
    </submittedName>
</protein>
<dbReference type="EMBL" id="OA885484">
    <property type="protein sequence ID" value="CAD7282082.1"/>
    <property type="molecule type" value="Genomic_DNA"/>
</dbReference>
<keyword evidence="3" id="KW-1185">Reference proteome</keyword>
<sequence length="518" mass="57861">MATECFWGGDGGGGGGRGGSAVLKQLNVVSSVQRKDELDSYISLFAEGYLGRNDVDVSRRRHMWDLLDSHEFGTCPPCDAEPRIGAGDEPVGEAELQRRLNACRLLMPLRVPLSVFSPYICPEDNLANVQDIFAELTGDEDFSLQTLALPWIMRPVSAMDDQPPKASEEGSGLSQLELFLMKIEIERRRLMEENPGMDPCELKRLLDEREEQMWLELKTADGVVPVDPKDRLRRLRSRGVLMERVRWKRGNEQDALYEDDCGGVEGIGARGAGCTGMPSTRSAADIACQRLVQDRVSDVRSVDKALKVAKSPSLIMEDDQGLLDWAPCSELGLSKPPRPAKRVQNYDQDNRTEHAFSARPKLHARRTHHWGEVAGNPYFCRKVVECRREPSVADMKDLVKLSHEQGKLYKEYCGPMDDPPSLLCSFFTKLFCPDSCCTPSSGPSANPRLSTSGQTAPCPRTNPRPPREPTPLESLVVSSSVGKGSYPFTSSTKVRPRRHTIKYCWSRNNTRLQETFKC</sequence>
<accession>A0A7R9GGZ7</accession>
<dbReference type="Proteomes" id="UP000678499">
    <property type="component" value="Unassembled WGS sequence"/>
</dbReference>